<dbReference type="RefSeq" id="WP_378613908.1">
    <property type="nucleotide sequence ID" value="NZ_JBHSAX010000016.1"/>
</dbReference>
<keyword evidence="2" id="KW-1185">Reference proteome</keyword>
<dbReference type="Pfam" id="PF15566">
    <property type="entry name" value="Imm32"/>
    <property type="match status" value="1"/>
</dbReference>
<dbReference type="InterPro" id="IPR029083">
    <property type="entry name" value="Imm32"/>
</dbReference>
<proteinExistence type="predicted"/>
<sequence>MIWTIDAPEYDETGGVRMEWEAGFSILVQNHGPEILIQANRAGLISLARILLTLAGTTTPAGAHVHLTGGQEIDTDLGLVVDRLED</sequence>
<evidence type="ECO:0000313" key="1">
    <source>
        <dbReference type="EMBL" id="MFC3964132.1"/>
    </source>
</evidence>
<reference evidence="2" key="1">
    <citation type="journal article" date="2019" name="Int. J. Syst. Evol. Microbiol.">
        <title>The Global Catalogue of Microorganisms (GCM) 10K type strain sequencing project: providing services to taxonomists for standard genome sequencing and annotation.</title>
        <authorList>
            <consortium name="The Broad Institute Genomics Platform"/>
            <consortium name="The Broad Institute Genome Sequencing Center for Infectious Disease"/>
            <person name="Wu L."/>
            <person name="Ma J."/>
        </authorList>
    </citation>
    <scope>NUCLEOTIDE SEQUENCE [LARGE SCALE GENOMIC DNA]</scope>
    <source>
        <strain evidence="2">CGMCC 4.7330</strain>
    </source>
</reference>
<name>A0ABV8DXR2_9NOCA</name>
<dbReference type="EMBL" id="JBHSAX010000016">
    <property type="protein sequence ID" value="MFC3964132.1"/>
    <property type="molecule type" value="Genomic_DNA"/>
</dbReference>
<gene>
    <name evidence="1" type="ORF">ACFO0B_19265</name>
</gene>
<organism evidence="1 2">
    <name type="scientific">Nocardia jiangsuensis</name>
    <dbReference type="NCBI Taxonomy" id="1691563"/>
    <lineage>
        <taxon>Bacteria</taxon>
        <taxon>Bacillati</taxon>
        <taxon>Actinomycetota</taxon>
        <taxon>Actinomycetes</taxon>
        <taxon>Mycobacteriales</taxon>
        <taxon>Nocardiaceae</taxon>
        <taxon>Nocardia</taxon>
    </lineage>
</organism>
<protein>
    <submittedName>
        <fullName evidence="1">Uncharacterized protein</fullName>
    </submittedName>
</protein>
<evidence type="ECO:0000313" key="2">
    <source>
        <dbReference type="Proteomes" id="UP001595696"/>
    </source>
</evidence>
<accession>A0ABV8DXR2</accession>
<dbReference type="Proteomes" id="UP001595696">
    <property type="component" value="Unassembled WGS sequence"/>
</dbReference>
<comment type="caution">
    <text evidence="1">The sequence shown here is derived from an EMBL/GenBank/DDBJ whole genome shotgun (WGS) entry which is preliminary data.</text>
</comment>